<evidence type="ECO:0000259" key="2">
    <source>
        <dbReference type="Pfam" id="PF23598"/>
    </source>
</evidence>
<reference evidence="3 4" key="1">
    <citation type="journal article" date="2019" name="Sci. Rep.">
        <title>A high-quality genome of Eragrostis curvula grass provides insights into Poaceae evolution and supports new strategies to enhance forage quality.</title>
        <authorList>
            <person name="Carballo J."/>
            <person name="Santos B.A.C.M."/>
            <person name="Zappacosta D."/>
            <person name="Garbus I."/>
            <person name="Selva J.P."/>
            <person name="Gallo C.A."/>
            <person name="Diaz A."/>
            <person name="Albertini E."/>
            <person name="Caccamo M."/>
            <person name="Echenique V."/>
        </authorList>
    </citation>
    <scope>NUCLEOTIDE SEQUENCE [LARGE SCALE GENOMIC DNA]</scope>
    <source>
        <strain evidence="4">cv. Victoria</strain>
        <tissue evidence="3">Leaf</tissue>
    </source>
</reference>
<dbReference type="Proteomes" id="UP000324897">
    <property type="component" value="Unassembled WGS sequence"/>
</dbReference>
<evidence type="ECO:0000313" key="4">
    <source>
        <dbReference type="Proteomes" id="UP000324897"/>
    </source>
</evidence>
<dbReference type="OrthoDB" id="693179at2759"/>
<sequence>MSTLPAWVTSSSLPCVTYLDVWVSRVMPEDLHALGMLPALRHVRLYAAGHIYDDDEEHPPADKWASAVGAGAFPCARTCAFLHFATAPSMFPRGAMPLVQRLKFSLRVWDVVGGASGFGPDDLRMEHFPSLEHVYVQLFYRKKDGAEVAERAAAVVQRSAKHHPNLKSIKTRCILV</sequence>
<organism evidence="3 4">
    <name type="scientific">Eragrostis curvula</name>
    <name type="common">weeping love grass</name>
    <dbReference type="NCBI Taxonomy" id="38414"/>
    <lineage>
        <taxon>Eukaryota</taxon>
        <taxon>Viridiplantae</taxon>
        <taxon>Streptophyta</taxon>
        <taxon>Embryophyta</taxon>
        <taxon>Tracheophyta</taxon>
        <taxon>Spermatophyta</taxon>
        <taxon>Magnoliopsida</taxon>
        <taxon>Liliopsida</taxon>
        <taxon>Poales</taxon>
        <taxon>Poaceae</taxon>
        <taxon>PACMAD clade</taxon>
        <taxon>Chloridoideae</taxon>
        <taxon>Eragrostideae</taxon>
        <taxon>Eragrostidinae</taxon>
        <taxon>Eragrostis</taxon>
    </lineage>
</organism>
<keyword evidence="1" id="KW-0677">Repeat</keyword>
<accession>A0A5J9UGT6</accession>
<dbReference type="Pfam" id="PF23598">
    <property type="entry name" value="LRR_14"/>
    <property type="match status" value="1"/>
</dbReference>
<keyword evidence="4" id="KW-1185">Reference proteome</keyword>
<feature type="non-terminal residue" evidence="3">
    <location>
        <position position="1"/>
    </location>
</feature>
<feature type="domain" description="Disease resistance R13L4/SHOC-2-like LRR" evidence="2">
    <location>
        <begin position="1"/>
        <end position="166"/>
    </location>
</feature>
<evidence type="ECO:0000256" key="1">
    <source>
        <dbReference type="ARBA" id="ARBA00022737"/>
    </source>
</evidence>
<dbReference type="EMBL" id="RWGY01000026">
    <property type="protein sequence ID" value="TVU22726.1"/>
    <property type="molecule type" value="Genomic_DNA"/>
</dbReference>
<evidence type="ECO:0000313" key="3">
    <source>
        <dbReference type="EMBL" id="TVU22726.1"/>
    </source>
</evidence>
<dbReference type="Gramene" id="TVU22726">
    <property type="protein sequence ID" value="TVU22726"/>
    <property type="gene ID" value="EJB05_32443"/>
</dbReference>
<dbReference type="InterPro" id="IPR055414">
    <property type="entry name" value="LRR_R13L4/SHOC2-like"/>
</dbReference>
<gene>
    <name evidence="3" type="ORF">EJB05_32443</name>
</gene>
<comment type="caution">
    <text evidence="3">The sequence shown here is derived from an EMBL/GenBank/DDBJ whole genome shotgun (WGS) entry which is preliminary data.</text>
</comment>
<protein>
    <recommendedName>
        <fullName evidence="2">Disease resistance R13L4/SHOC-2-like LRR domain-containing protein</fullName>
    </recommendedName>
</protein>
<proteinExistence type="predicted"/>
<dbReference type="AlphaFoldDB" id="A0A5J9UGT6"/>
<name>A0A5J9UGT6_9POAL</name>